<dbReference type="Gene3D" id="2.60.120.10">
    <property type="entry name" value="Jelly Rolls"/>
    <property type="match status" value="1"/>
</dbReference>
<dbReference type="PROSITE" id="PS50042">
    <property type="entry name" value="CNMP_BINDING_3"/>
    <property type="match status" value="1"/>
</dbReference>
<name>A0A1F6GDY4_9PROT</name>
<evidence type="ECO:0000313" key="2">
    <source>
        <dbReference type="EMBL" id="OGG96312.1"/>
    </source>
</evidence>
<evidence type="ECO:0000313" key="3">
    <source>
        <dbReference type="Proteomes" id="UP000178449"/>
    </source>
</evidence>
<dbReference type="InterPro" id="IPR014710">
    <property type="entry name" value="RmlC-like_jellyroll"/>
</dbReference>
<protein>
    <recommendedName>
        <fullName evidence="1">Cyclic nucleotide-binding domain-containing protein</fullName>
    </recommendedName>
</protein>
<dbReference type="InterPro" id="IPR000595">
    <property type="entry name" value="cNMP-bd_dom"/>
</dbReference>
<dbReference type="STRING" id="1817772.A2527_02365"/>
<evidence type="ECO:0000259" key="1">
    <source>
        <dbReference type="PROSITE" id="PS50042"/>
    </source>
</evidence>
<dbReference type="Proteomes" id="UP000178449">
    <property type="component" value="Unassembled WGS sequence"/>
</dbReference>
<dbReference type="InterPro" id="IPR018490">
    <property type="entry name" value="cNMP-bd_dom_sf"/>
</dbReference>
<comment type="caution">
    <text evidence="2">The sequence shown here is derived from an EMBL/GenBank/DDBJ whole genome shotgun (WGS) entry which is preliminary data.</text>
</comment>
<dbReference type="SUPFAM" id="SSF51206">
    <property type="entry name" value="cAMP-binding domain-like"/>
    <property type="match status" value="1"/>
</dbReference>
<reference evidence="2 3" key="1">
    <citation type="journal article" date="2016" name="Nat. Commun.">
        <title>Thousands of microbial genomes shed light on interconnected biogeochemical processes in an aquifer system.</title>
        <authorList>
            <person name="Anantharaman K."/>
            <person name="Brown C.T."/>
            <person name="Hug L.A."/>
            <person name="Sharon I."/>
            <person name="Castelle C.J."/>
            <person name="Probst A.J."/>
            <person name="Thomas B.C."/>
            <person name="Singh A."/>
            <person name="Wilkins M.J."/>
            <person name="Karaoz U."/>
            <person name="Brodie E.L."/>
            <person name="Williams K.H."/>
            <person name="Hubbard S.S."/>
            <person name="Banfield J.F."/>
        </authorList>
    </citation>
    <scope>NUCLEOTIDE SEQUENCE [LARGE SCALE GENOMIC DNA]</scope>
</reference>
<feature type="domain" description="Cyclic nucleotide-binding" evidence="1">
    <location>
        <begin position="38"/>
        <end position="139"/>
    </location>
</feature>
<accession>A0A1F6GDY4</accession>
<sequence>MPDCPTFKKPMDPRTNYLKNTATDSKDDFVRLLSQVELFNKLPRALLERIFEYAKFVTLSHGDEPVRQGLFDQEVFLLIGGRLEVFIGPKTDEKMIDILEAPFTLFGERCILGQPRGASIRSAGEGLLLGLDLSSLPDLNDHLENPSEREPDEDYQQNLDMYLIFASVLIERLDRLVRDQYKLIHKIKGVRKTSSIWKHNVLMTRLFNQFASGGMEPELLKRQTWTRLTRWPQDPKLQAVLAEDLIDTRLLYHELIRMKALGIIEELDPLVYRLISRLADAAQFLPAYYEPLQVEKAMLPPLIPLSDCLSDLFFELQKSGILQKPLSISDFFDALMAGPLWSPAKLAAELAKKGHLSGVFGQAHLMLFFCGQLIEMVSRANRIIGDYVAHLANYHASPRQFQGHHGQELATEFQVFFKKLSDRPSSDQAPKPGGVNDLLAQFGM</sequence>
<dbReference type="AlphaFoldDB" id="A0A1F6GDY4"/>
<gene>
    <name evidence="2" type="ORF">A2527_02365</name>
</gene>
<dbReference type="EMBL" id="MFNE01000016">
    <property type="protein sequence ID" value="OGG96312.1"/>
    <property type="molecule type" value="Genomic_DNA"/>
</dbReference>
<proteinExistence type="predicted"/>
<organism evidence="2 3">
    <name type="scientific">Candidatus Lambdaproteobacteria bacterium RIFOXYD2_FULL_50_16</name>
    <dbReference type="NCBI Taxonomy" id="1817772"/>
    <lineage>
        <taxon>Bacteria</taxon>
        <taxon>Pseudomonadati</taxon>
        <taxon>Pseudomonadota</taxon>
        <taxon>Candidatus Lambdaproteobacteria</taxon>
    </lineage>
</organism>